<dbReference type="Proteomes" id="UP001148313">
    <property type="component" value="Unassembled WGS sequence"/>
</dbReference>
<keyword evidence="2" id="KW-0547">Nucleotide-binding</keyword>
<protein>
    <submittedName>
        <fullName evidence="5">GspE/PulE family protein</fullName>
    </submittedName>
</protein>
<dbReference type="SUPFAM" id="SSF160246">
    <property type="entry name" value="EspE N-terminal domain-like"/>
    <property type="match status" value="1"/>
</dbReference>
<sequence>MTTNDHREIKAFGEYLKENSVLSQSDCSRMIAASSSTGQSIDTVLVELGLVREEDLARHLAVYSGIRMHRLSRPDLSDDLIERIGVGFLTNAGIVPITRNDDNIALVVADPLSAGDVGMISYLLDMQFDLFCAPRSHITELLGQWNAEHNAELADVSSQYEHSAELELQDVNRLKDVANEAPVIRLVNDVIQRAVDRNATDIHIEPSADSVSIRFRCDGVLILDHRASQKLHAGLSTRLKILAHLNIAETRMPQDGRMRVAVRGQEIDLRVSVLPSVHGETFVLRILDRSTVPLKLDSLGYGSADVQRIKRLSQLRDGIVLVTGPTGSGKTTTLYSMINEIDSDRIKVFTVEDPVEYRIDGITQVQVNSTIGLDFSTTLRTVLRQDPDVILVGEIRDAETARIAIRAALTGHLVFSTLHTNSAAAAFSRLIDMGIEGYLLAGTVRAIIGQRLLRRRCGSCADNTTDSCERCGGGGYQGRLATYEILEVSRGVHHAVNQSATETDVLDAAQTTGFVSLKDHARGLVASGLTDKAEVERVLSGLGDA</sequence>
<accession>A0ABT4VVU8</accession>
<dbReference type="CDD" id="cd01129">
    <property type="entry name" value="PulE-GspE-like"/>
    <property type="match status" value="1"/>
</dbReference>
<dbReference type="SUPFAM" id="SSF52540">
    <property type="entry name" value="P-loop containing nucleoside triphosphate hydrolases"/>
    <property type="match status" value="1"/>
</dbReference>
<reference evidence="5" key="1">
    <citation type="submission" date="2022-11" db="EMBL/GenBank/DDBJ databases">
        <title>Hoeflea poritis sp. nov., isolated from scleractinian coral Porites lutea.</title>
        <authorList>
            <person name="Zhang G."/>
            <person name="Wei Q."/>
            <person name="Cai L."/>
        </authorList>
    </citation>
    <scope>NUCLEOTIDE SEQUENCE</scope>
    <source>
        <strain evidence="5">E7-10</strain>
    </source>
</reference>
<proteinExistence type="inferred from homology"/>
<evidence type="ECO:0000313" key="5">
    <source>
        <dbReference type="EMBL" id="MDA4848839.1"/>
    </source>
</evidence>
<evidence type="ECO:0000313" key="6">
    <source>
        <dbReference type="Proteomes" id="UP001148313"/>
    </source>
</evidence>
<dbReference type="Pfam" id="PF05157">
    <property type="entry name" value="MshEN"/>
    <property type="match status" value="1"/>
</dbReference>
<keyword evidence="6" id="KW-1185">Reference proteome</keyword>
<dbReference type="Gene3D" id="1.10.40.70">
    <property type="match status" value="1"/>
</dbReference>
<dbReference type="SMART" id="SM00382">
    <property type="entry name" value="AAA"/>
    <property type="match status" value="1"/>
</dbReference>
<dbReference type="PANTHER" id="PTHR30258:SF2">
    <property type="entry name" value="COMG OPERON PROTEIN 1"/>
    <property type="match status" value="1"/>
</dbReference>
<dbReference type="InterPro" id="IPR037257">
    <property type="entry name" value="T2SS_E_N_sf"/>
</dbReference>
<feature type="domain" description="Bacterial type II secretion system protein E" evidence="4">
    <location>
        <begin position="383"/>
        <end position="397"/>
    </location>
</feature>
<dbReference type="Pfam" id="PF00437">
    <property type="entry name" value="T2SSE"/>
    <property type="match status" value="1"/>
</dbReference>
<comment type="similarity">
    <text evidence="1">Belongs to the GSP E family.</text>
</comment>
<organism evidence="5 6">
    <name type="scientific">Hoeflea poritis</name>
    <dbReference type="NCBI Taxonomy" id="2993659"/>
    <lineage>
        <taxon>Bacteria</taxon>
        <taxon>Pseudomonadati</taxon>
        <taxon>Pseudomonadota</taxon>
        <taxon>Alphaproteobacteria</taxon>
        <taxon>Hyphomicrobiales</taxon>
        <taxon>Rhizobiaceae</taxon>
        <taxon>Hoeflea</taxon>
    </lineage>
</organism>
<gene>
    <name evidence="5" type="ORF">OOZ53_26040</name>
</gene>
<dbReference type="InterPro" id="IPR007831">
    <property type="entry name" value="T2SS_GspE_N"/>
</dbReference>
<evidence type="ECO:0000256" key="3">
    <source>
        <dbReference type="ARBA" id="ARBA00022840"/>
    </source>
</evidence>
<dbReference type="InterPro" id="IPR003593">
    <property type="entry name" value="AAA+_ATPase"/>
</dbReference>
<dbReference type="InterPro" id="IPR001482">
    <property type="entry name" value="T2SS/T4SS_dom"/>
</dbReference>
<evidence type="ECO:0000259" key="4">
    <source>
        <dbReference type="PROSITE" id="PS00662"/>
    </source>
</evidence>
<keyword evidence="3" id="KW-0067">ATP-binding</keyword>
<dbReference type="RefSeq" id="WP_271092719.1">
    <property type="nucleotide sequence ID" value="NZ_JAPJZH010000035.1"/>
</dbReference>
<dbReference type="Gene3D" id="3.40.50.300">
    <property type="entry name" value="P-loop containing nucleotide triphosphate hydrolases"/>
    <property type="match status" value="1"/>
</dbReference>
<evidence type="ECO:0000256" key="2">
    <source>
        <dbReference type="ARBA" id="ARBA00022741"/>
    </source>
</evidence>
<dbReference type="InterPro" id="IPR027417">
    <property type="entry name" value="P-loop_NTPase"/>
</dbReference>
<dbReference type="PANTHER" id="PTHR30258">
    <property type="entry name" value="TYPE II SECRETION SYSTEM PROTEIN GSPE-RELATED"/>
    <property type="match status" value="1"/>
</dbReference>
<dbReference type="EMBL" id="JAPJZH010000035">
    <property type="protein sequence ID" value="MDA4848839.1"/>
    <property type="molecule type" value="Genomic_DNA"/>
</dbReference>
<name>A0ABT4VVU8_9HYPH</name>
<evidence type="ECO:0000256" key="1">
    <source>
        <dbReference type="ARBA" id="ARBA00006611"/>
    </source>
</evidence>
<dbReference type="Gene3D" id="3.30.450.90">
    <property type="match status" value="1"/>
</dbReference>
<dbReference type="PROSITE" id="PS00662">
    <property type="entry name" value="T2SP_E"/>
    <property type="match status" value="1"/>
</dbReference>
<comment type="caution">
    <text evidence="5">The sequence shown here is derived from an EMBL/GenBank/DDBJ whole genome shotgun (WGS) entry which is preliminary data.</text>
</comment>